<dbReference type="KEGG" id="cdep:91084892"/>
<dbReference type="Gene3D" id="3.40.50.410">
    <property type="entry name" value="von Willebrand factor, type A domain"/>
    <property type="match status" value="1"/>
</dbReference>
<evidence type="ECO:0000256" key="1">
    <source>
        <dbReference type="SAM" id="MobiDB-lite"/>
    </source>
</evidence>
<dbReference type="Proteomes" id="UP000094043">
    <property type="component" value="Chromosome 1"/>
</dbReference>
<dbReference type="InterPro" id="IPR036465">
    <property type="entry name" value="vWFA_dom_sf"/>
</dbReference>
<reference evidence="3" key="1">
    <citation type="submission" date="2016-06" db="EMBL/GenBank/DDBJ databases">
        <authorList>
            <person name="Cuomo C."/>
            <person name="Litvintseva A."/>
            <person name="Heitman J."/>
            <person name="Chen Y."/>
            <person name="Sun S."/>
            <person name="Springer D."/>
            <person name="Dromer F."/>
            <person name="Young S."/>
            <person name="Zeng Q."/>
            <person name="Chapman S."/>
            <person name="Gujja S."/>
            <person name="Saif S."/>
            <person name="Birren B."/>
        </authorList>
    </citation>
    <scope>NUCLEOTIDE SEQUENCE</scope>
    <source>
        <strain evidence="3">CBS 7841</strain>
    </source>
</reference>
<accession>A0AAJ8LZB9</accession>
<dbReference type="EMBL" id="CP143784">
    <property type="protein sequence ID" value="WVN85531.1"/>
    <property type="molecule type" value="Genomic_DNA"/>
</dbReference>
<dbReference type="RefSeq" id="XP_066066231.1">
    <property type="nucleotide sequence ID" value="XM_066210134.1"/>
</dbReference>
<feature type="region of interest" description="Disordered" evidence="1">
    <location>
        <begin position="16"/>
        <end position="36"/>
    </location>
</feature>
<keyword evidence="4" id="KW-1185">Reference proteome</keyword>
<proteinExistence type="predicted"/>
<dbReference type="AlphaFoldDB" id="A0AAJ8LZB9"/>
<dbReference type="SUPFAM" id="SSF53300">
    <property type="entry name" value="vWA-like"/>
    <property type="match status" value="1"/>
</dbReference>
<name>A0AAJ8LZB9_9TREE</name>
<sequence length="304" mass="33296">MFSKITDKIRRRSSIKVPAVNVTQPGSSHPNPTQQPIQLQQQLLSPQVGPITGKGETPPPTYAPPASPVPFVRAAYVAPQDDEDPLEMLRDFDTVFLVDDSTSMKGSRWLQACKSIMGVAEIASRYDEDGIDIYFLNHKKVGEGLQGKRQVEALFKGVQPRGITPTGMRMDFILKNYMTKLEQSLSSGKLDEQVKPMNLIIVTDGAPTDDPESVIISCAKRLDKGEYPLSQVGIQFLQVGNDPLASKALTELDDCLSSTHGIRDIVDTVPYDGKDMSTDTIIKTLLGGINRRLDKRGLTGQSPA</sequence>
<evidence type="ECO:0000313" key="3">
    <source>
        <dbReference type="EMBL" id="WVN85531.1"/>
    </source>
</evidence>
<dbReference type="GeneID" id="91084892"/>
<feature type="compositionally biased region" description="Polar residues" evidence="1">
    <location>
        <begin position="21"/>
        <end position="31"/>
    </location>
</feature>
<dbReference type="PANTHER" id="PTHR34706">
    <property type="entry name" value="SLR1338 PROTEIN"/>
    <property type="match status" value="1"/>
</dbReference>
<gene>
    <name evidence="3" type="ORF">L203_100678</name>
</gene>
<reference evidence="3" key="3">
    <citation type="submission" date="2024-01" db="EMBL/GenBank/DDBJ databases">
        <authorList>
            <person name="Coelho M.A."/>
            <person name="David-Palma M."/>
            <person name="Shea T."/>
            <person name="Sun S."/>
            <person name="Cuomo C.A."/>
            <person name="Heitman J."/>
        </authorList>
    </citation>
    <scope>NUCLEOTIDE SEQUENCE</scope>
    <source>
        <strain evidence="3">CBS 7841</strain>
    </source>
</reference>
<evidence type="ECO:0000313" key="4">
    <source>
        <dbReference type="Proteomes" id="UP000094043"/>
    </source>
</evidence>
<dbReference type="PANTHER" id="PTHR34706:SF1">
    <property type="entry name" value="VWFA DOMAIN-CONTAINING PROTEIN"/>
    <property type="match status" value="1"/>
</dbReference>
<organism evidence="3 4">
    <name type="scientific">Cryptococcus depauperatus CBS 7841</name>
    <dbReference type="NCBI Taxonomy" id="1295531"/>
    <lineage>
        <taxon>Eukaryota</taxon>
        <taxon>Fungi</taxon>
        <taxon>Dikarya</taxon>
        <taxon>Basidiomycota</taxon>
        <taxon>Agaricomycotina</taxon>
        <taxon>Tremellomycetes</taxon>
        <taxon>Tremellales</taxon>
        <taxon>Cryptococcaceae</taxon>
        <taxon>Cryptococcus</taxon>
    </lineage>
</organism>
<dbReference type="PROSITE" id="PS50234">
    <property type="entry name" value="VWFA"/>
    <property type="match status" value="1"/>
</dbReference>
<feature type="domain" description="VWFA" evidence="2">
    <location>
        <begin position="93"/>
        <end position="289"/>
    </location>
</feature>
<protein>
    <recommendedName>
        <fullName evidence="2">VWFA domain-containing protein</fullName>
    </recommendedName>
</protein>
<reference evidence="3" key="2">
    <citation type="journal article" date="2022" name="Elife">
        <title>Obligate sexual reproduction of a homothallic fungus closely related to the Cryptococcus pathogenic species complex.</title>
        <authorList>
            <person name="Passer A.R."/>
            <person name="Clancey S.A."/>
            <person name="Shea T."/>
            <person name="David-Palma M."/>
            <person name="Averette A.F."/>
            <person name="Boekhout T."/>
            <person name="Porcel B.M."/>
            <person name="Nowrousian M."/>
            <person name="Cuomo C.A."/>
            <person name="Sun S."/>
            <person name="Heitman J."/>
            <person name="Coelho M.A."/>
        </authorList>
    </citation>
    <scope>NUCLEOTIDE SEQUENCE</scope>
    <source>
        <strain evidence="3">CBS 7841</strain>
    </source>
</reference>
<evidence type="ECO:0000259" key="2">
    <source>
        <dbReference type="PROSITE" id="PS50234"/>
    </source>
</evidence>
<dbReference type="InterPro" id="IPR002035">
    <property type="entry name" value="VWF_A"/>
</dbReference>